<dbReference type="AlphaFoldDB" id="A0A2K9PQD1"/>
<protein>
    <submittedName>
        <fullName evidence="1">Uncharacterized protein</fullName>
    </submittedName>
</protein>
<dbReference type="RefSeq" id="WP_102755926.1">
    <property type="nucleotide sequence ID" value="NZ_CP025791.1"/>
</dbReference>
<reference evidence="1 2" key="1">
    <citation type="submission" date="2018-01" db="EMBL/GenBank/DDBJ databases">
        <title>Complete genome sequence of Flavivirga eckloniae ECD14 isolated from seaweed Ecklonia cava.</title>
        <authorList>
            <person name="Lee J.H."/>
            <person name="Baik K.S."/>
            <person name="Seong C.N."/>
        </authorList>
    </citation>
    <scope>NUCLEOTIDE SEQUENCE [LARGE SCALE GENOMIC DNA]</scope>
    <source>
        <strain evidence="1 2">ECD14</strain>
    </source>
</reference>
<gene>
    <name evidence="1" type="ORF">C1H87_11375</name>
</gene>
<evidence type="ECO:0000313" key="1">
    <source>
        <dbReference type="EMBL" id="AUP79271.1"/>
    </source>
</evidence>
<organism evidence="1 2">
    <name type="scientific">Flavivirga eckloniae</name>
    <dbReference type="NCBI Taxonomy" id="1803846"/>
    <lineage>
        <taxon>Bacteria</taxon>
        <taxon>Pseudomonadati</taxon>
        <taxon>Bacteroidota</taxon>
        <taxon>Flavobacteriia</taxon>
        <taxon>Flavobacteriales</taxon>
        <taxon>Flavobacteriaceae</taxon>
        <taxon>Flavivirga</taxon>
    </lineage>
</organism>
<proteinExistence type="predicted"/>
<dbReference type="KEGG" id="fek:C1H87_11375"/>
<accession>A0A2K9PQD1</accession>
<dbReference type="OrthoDB" id="1092294at2"/>
<name>A0A2K9PQD1_9FLAO</name>
<dbReference type="EMBL" id="CP025791">
    <property type="protein sequence ID" value="AUP79271.1"/>
    <property type="molecule type" value="Genomic_DNA"/>
</dbReference>
<keyword evidence="2" id="KW-1185">Reference proteome</keyword>
<dbReference type="Proteomes" id="UP000235826">
    <property type="component" value="Chromosome"/>
</dbReference>
<sequence>MKVIPIGSFPVSLAVYNHLSKNKHLDAVCFQEPDIENTSENFWVNAIQKEGFDAFLIPLSGMEKQSKA</sequence>
<evidence type="ECO:0000313" key="2">
    <source>
        <dbReference type="Proteomes" id="UP000235826"/>
    </source>
</evidence>